<dbReference type="PANTHER" id="PTHR45710:SF35">
    <property type="entry name" value="C-TYPE LECTIN DOMAIN FAMILY 2 MEMBER D"/>
    <property type="match status" value="1"/>
</dbReference>
<dbReference type="AlphaFoldDB" id="A0A8C0J344"/>
<dbReference type="InterPro" id="IPR001304">
    <property type="entry name" value="C-type_lectin-like"/>
</dbReference>
<dbReference type="Pfam" id="PF00059">
    <property type="entry name" value="Lectin_C"/>
    <property type="match status" value="1"/>
</dbReference>
<dbReference type="InterPro" id="IPR016187">
    <property type="entry name" value="CTDL_fold"/>
</dbReference>
<sequence>MQEDNIFMLRFKVRMDPWIGLRRELGQGWKWPSGLEFNNSFVIRGESECAFLSEDTISSSRCYIERNWICRVNIYSTVICLH</sequence>
<dbReference type="InterPro" id="IPR016186">
    <property type="entry name" value="C-type_lectin-like/link_sf"/>
</dbReference>
<protein>
    <recommendedName>
        <fullName evidence="2">C-type lectin domain-containing protein</fullName>
    </recommendedName>
</protein>
<dbReference type="GeneTree" id="ENSGT00940000172710"/>
<dbReference type="InterPro" id="IPR050828">
    <property type="entry name" value="C-type_lectin/matrix_domain"/>
</dbReference>
<name>A0A8C0J344_CHEAB</name>
<dbReference type="Ensembl" id="ENSCABT00000028254.1">
    <property type="protein sequence ID" value="ENSCABP00000025789.1"/>
    <property type="gene ID" value="ENSCABG00000018967.1"/>
</dbReference>
<feature type="domain" description="C-type lectin" evidence="2">
    <location>
        <begin position="18"/>
        <end position="71"/>
    </location>
</feature>
<proteinExistence type="predicted"/>
<evidence type="ECO:0000313" key="3">
    <source>
        <dbReference type="Ensembl" id="ENSCABP00000025789.1"/>
    </source>
</evidence>
<organism evidence="3 4">
    <name type="scientific">Chelonoidis abingdonii</name>
    <name type="common">Abingdon island giant tortoise</name>
    <name type="synonym">Testudo abingdonii</name>
    <dbReference type="NCBI Taxonomy" id="106734"/>
    <lineage>
        <taxon>Eukaryota</taxon>
        <taxon>Metazoa</taxon>
        <taxon>Chordata</taxon>
        <taxon>Craniata</taxon>
        <taxon>Vertebrata</taxon>
        <taxon>Euteleostomi</taxon>
        <taxon>Archelosauria</taxon>
        <taxon>Testudinata</taxon>
        <taxon>Testudines</taxon>
        <taxon>Cryptodira</taxon>
        <taxon>Durocryptodira</taxon>
        <taxon>Testudinoidea</taxon>
        <taxon>Testudinidae</taxon>
        <taxon>Chelonoidis</taxon>
    </lineage>
</organism>
<dbReference type="Proteomes" id="UP000694404">
    <property type="component" value="Unplaced"/>
</dbReference>
<reference evidence="3" key="1">
    <citation type="submission" date="2025-08" db="UniProtKB">
        <authorList>
            <consortium name="Ensembl"/>
        </authorList>
    </citation>
    <scope>IDENTIFICATION</scope>
</reference>
<evidence type="ECO:0000256" key="1">
    <source>
        <dbReference type="ARBA" id="ARBA00004401"/>
    </source>
</evidence>
<dbReference type="PROSITE" id="PS50041">
    <property type="entry name" value="C_TYPE_LECTIN_2"/>
    <property type="match status" value="1"/>
</dbReference>
<evidence type="ECO:0000313" key="4">
    <source>
        <dbReference type="Proteomes" id="UP000694404"/>
    </source>
</evidence>
<dbReference type="Gene3D" id="3.10.100.10">
    <property type="entry name" value="Mannose-Binding Protein A, subunit A"/>
    <property type="match status" value="1"/>
</dbReference>
<comment type="subcellular location">
    <subcellularLocation>
        <location evidence="1">Cell membrane</location>
        <topology evidence="1">Single-pass type II membrane protein</topology>
    </subcellularLocation>
</comment>
<dbReference type="PANTHER" id="PTHR45710">
    <property type="entry name" value="C-TYPE LECTIN DOMAIN-CONTAINING PROTEIN 180"/>
    <property type="match status" value="1"/>
</dbReference>
<dbReference type="GO" id="GO:0005886">
    <property type="term" value="C:plasma membrane"/>
    <property type="evidence" value="ECO:0007669"/>
    <property type="project" value="UniProtKB-SubCell"/>
</dbReference>
<dbReference type="OMA" id="QSPSNHW"/>
<accession>A0A8C0J344</accession>
<dbReference type="SUPFAM" id="SSF56436">
    <property type="entry name" value="C-type lectin-like"/>
    <property type="match status" value="1"/>
</dbReference>
<evidence type="ECO:0000259" key="2">
    <source>
        <dbReference type="PROSITE" id="PS50041"/>
    </source>
</evidence>
<reference evidence="3" key="2">
    <citation type="submission" date="2025-09" db="UniProtKB">
        <authorList>
            <consortium name="Ensembl"/>
        </authorList>
    </citation>
    <scope>IDENTIFICATION</scope>
</reference>
<keyword evidence="4" id="KW-1185">Reference proteome</keyword>